<dbReference type="KEGG" id="gso:PH603_10080"/>
<dbReference type="Proteomes" id="UP001217500">
    <property type="component" value="Chromosome"/>
</dbReference>
<evidence type="ECO:0000313" key="3">
    <source>
        <dbReference type="Proteomes" id="UP001217500"/>
    </source>
</evidence>
<keyword evidence="1" id="KW-0175">Coiled coil</keyword>
<feature type="coiled-coil region" evidence="1">
    <location>
        <begin position="12"/>
        <end position="39"/>
    </location>
</feature>
<accession>A0AAE9XMC5</accession>
<reference evidence="2" key="1">
    <citation type="submission" date="2023-01" db="EMBL/GenBank/DDBJ databases">
        <title>The genome sequence of Kordiimonadaceae bacterium 6D33.</title>
        <authorList>
            <person name="Liu Y."/>
        </authorList>
    </citation>
    <scope>NUCLEOTIDE SEQUENCE</scope>
    <source>
        <strain evidence="2">6D33</strain>
    </source>
</reference>
<protein>
    <submittedName>
        <fullName evidence="2">Uncharacterized protein</fullName>
    </submittedName>
</protein>
<gene>
    <name evidence="2" type="ORF">PH603_10080</name>
</gene>
<keyword evidence="3" id="KW-1185">Reference proteome</keyword>
<proteinExistence type="predicted"/>
<name>A0AAE9XMC5_9PROT</name>
<dbReference type="EMBL" id="CP116805">
    <property type="protein sequence ID" value="WCL52886.1"/>
    <property type="molecule type" value="Genomic_DNA"/>
</dbReference>
<dbReference type="AlphaFoldDB" id="A0AAE9XMC5"/>
<organism evidence="2 3">
    <name type="scientific">Gimibacter soli</name>
    <dbReference type="NCBI Taxonomy" id="3024400"/>
    <lineage>
        <taxon>Bacteria</taxon>
        <taxon>Pseudomonadati</taxon>
        <taxon>Pseudomonadota</taxon>
        <taxon>Alphaproteobacteria</taxon>
        <taxon>Kordiimonadales</taxon>
        <taxon>Temperatibacteraceae</taxon>
        <taxon>Gimibacter</taxon>
    </lineage>
</organism>
<dbReference type="RefSeq" id="WP_289502361.1">
    <property type="nucleotide sequence ID" value="NZ_CP116805.1"/>
</dbReference>
<evidence type="ECO:0000313" key="2">
    <source>
        <dbReference type="EMBL" id="WCL52886.1"/>
    </source>
</evidence>
<sequence>MAELSGRVVQMLDALTRDHDSLLEREQQLKQQLQKCEHDRLLKAGGIEALKDLLANADLDQAPTASPAIDAATSGVRDHVAALLPCRKSEAATTRDLMERLKVAGIRANPHRIYLYLRDLERAGRACRMIDHPAHRWYSERATNGAAHGVTP</sequence>
<evidence type="ECO:0000256" key="1">
    <source>
        <dbReference type="SAM" id="Coils"/>
    </source>
</evidence>